<evidence type="ECO:0000256" key="1">
    <source>
        <dbReference type="ARBA" id="ARBA00001917"/>
    </source>
</evidence>
<evidence type="ECO:0000256" key="2">
    <source>
        <dbReference type="ARBA" id="ARBA00004725"/>
    </source>
</evidence>
<keyword evidence="6" id="KW-0560">Oxidoreductase</keyword>
<dbReference type="AlphaFoldDB" id="A0A956M013"/>
<feature type="domain" description="Dihydroorotate dehydrogenase catalytic" evidence="7">
    <location>
        <begin position="85"/>
        <end position="289"/>
    </location>
</feature>
<evidence type="ECO:0000313" key="9">
    <source>
        <dbReference type="Proteomes" id="UP000697710"/>
    </source>
</evidence>
<reference evidence="8" key="2">
    <citation type="journal article" date="2021" name="Microbiome">
        <title>Successional dynamics and alternative stable states in a saline activated sludge microbial community over 9 years.</title>
        <authorList>
            <person name="Wang Y."/>
            <person name="Ye J."/>
            <person name="Ju F."/>
            <person name="Liu L."/>
            <person name="Boyd J.A."/>
            <person name="Deng Y."/>
            <person name="Parks D.H."/>
            <person name="Jiang X."/>
            <person name="Yin X."/>
            <person name="Woodcroft B.J."/>
            <person name="Tyson G.W."/>
            <person name="Hugenholtz P."/>
            <person name="Polz M.F."/>
            <person name="Zhang T."/>
        </authorList>
    </citation>
    <scope>NUCLEOTIDE SEQUENCE</scope>
    <source>
        <strain evidence="8">HKST-UBA01</strain>
    </source>
</reference>
<dbReference type="Gene3D" id="3.20.20.70">
    <property type="entry name" value="Aldolase class I"/>
    <property type="match status" value="1"/>
</dbReference>
<organism evidence="8 9">
    <name type="scientific">Eiseniibacteriota bacterium</name>
    <dbReference type="NCBI Taxonomy" id="2212470"/>
    <lineage>
        <taxon>Bacteria</taxon>
        <taxon>Candidatus Eiseniibacteriota</taxon>
    </lineage>
</organism>
<comment type="pathway">
    <text evidence="2">Pyrimidine metabolism; UMP biosynthesis via de novo pathway.</text>
</comment>
<dbReference type="GO" id="GO:0005737">
    <property type="term" value="C:cytoplasm"/>
    <property type="evidence" value="ECO:0007669"/>
    <property type="project" value="InterPro"/>
</dbReference>
<name>A0A956M013_UNCEI</name>
<dbReference type="PANTHER" id="PTHR48109">
    <property type="entry name" value="DIHYDROOROTATE DEHYDROGENASE (QUINONE), MITOCHONDRIAL-RELATED"/>
    <property type="match status" value="1"/>
</dbReference>
<keyword evidence="3" id="KW-0285">Flavoprotein</keyword>
<dbReference type="InterPro" id="IPR050074">
    <property type="entry name" value="DHO_dehydrogenase"/>
</dbReference>
<keyword evidence="5" id="KW-0665">Pyrimidine biosynthesis</keyword>
<evidence type="ECO:0000256" key="4">
    <source>
        <dbReference type="ARBA" id="ARBA00022643"/>
    </source>
</evidence>
<dbReference type="Proteomes" id="UP000697710">
    <property type="component" value="Unassembled WGS sequence"/>
</dbReference>
<sequence length="329" mass="35799">MNLSTQYLGFTLANPIVCGASPLVDNADTVKRLVDAGVSAFVLHSLFEEDIEKEVAAHDQIAAYGESFAEALSFFPEIDPSHTGPRQYLSLVQRVKRAVPVPVIASLNGSSVGGWTGYAKEIEAAGADALELNLYFLPTDTTENAQEIEERCLDIVAAVRQSIEIPLAVKLSPFFSAFAHFAKRLEQAGANGLVLFNRFYQPDIDVETLQVVPNLHLSTSEELRLRLRWLAVLSGQLGISLAATGGAHNALDVIKAVMAGADAVQMVSALLRHGPDHVRTVLGELASWMDEHDYESIAQMRGSMNLERSPNAAAFERTNYVKVIHSWGL</sequence>
<accession>A0A956M013</accession>
<dbReference type="PIRSF" id="PIRSF000164">
    <property type="entry name" value="DHO_oxidase"/>
    <property type="match status" value="1"/>
</dbReference>
<dbReference type="InterPro" id="IPR005720">
    <property type="entry name" value="Dihydroorotate_DH_cat"/>
</dbReference>
<dbReference type="EMBL" id="JAGQHR010000227">
    <property type="protein sequence ID" value="MCA9727747.1"/>
    <property type="molecule type" value="Genomic_DNA"/>
</dbReference>
<dbReference type="GO" id="GO:0006222">
    <property type="term" value="P:UMP biosynthetic process"/>
    <property type="evidence" value="ECO:0007669"/>
    <property type="project" value="InterPro"/>
</dbReference>
<keyword evidence="4" id="KW-0288">FMN</keyword>
<dbReference type="InterPro" id="IPR013785">
    <property type="entry name" value="Aldolase_TIM"/>
</dbReference>
<dbReference type="InterPro" id="IPR012135">
    <property type="entry name" value="Dihydroorotate_DH_1_2"/>
</dbReference>
<evidence type="ECO:0000256" key="3">
    <source>
        <dbReference type="ARBA" id="ARBA00022630"/>
    </source>
</evidence>
<comment type="cofactor">
    <cofactor evidence="1">
        <name>FMN</name>
        <dbReference type="ChEBI" id="CHEBI:58210"/>
    </cofactor>
</comment>
<protein>
    <submittedName>
        <fullName evidence="8">Dihydroorotate dehydrogenase-like protein</fullName>
    </submittedName>
</protein>
<evidence type="ECO:0000313" key="8">
    <source>
        <dbReference type="EMBL" id="MCA9727747.1"/>
    </source>
</evidence>
<dbReference type="SUPFAM" id="SSF51395">
    <property type="entry name" value="FMN-linked oxidoreductases"/>
    <property type="match status" value="1"/>
</dbReference>
<dbReference type="PANTHER" id="PTHR48109:SF3">
    <property type="entry name" value="SLL0744 PROTEIN"/>
    <property type="match status" value="1"/>
</dbReference>
<gene>
    <name evidence="8" type="ORF">KC729_08695</name>
</gene>
<dbReference type="GO" id="GO:0006207">
    <property type="term" value="P:'de novo' pyrimidine nucleobase biosynthetic process"/>
    <property type="evidence" value="ECO:0007669"/>
    <property type="project" value="TreeGrafter"/>
</dbReference>
<comment type="caution">
    <text evidence="8">The sequence shown here is derived from an EMBL/GenBank/DDBJ whole genome shotgun (WGS) entry which is preliminary data.</text>
</comment>
<evidence type="ECO:0000259" key="7">
    <source>
        <dbReference type="Pfam" id="PF01180"/>
    </source>
</evidence>
<proteinExistence type="predicted"/>
<dbReference type="CDD" id="cd04739">
    <property type="entry name" value="DHOD_like"/>
    <property type="match status" value="1"/>
</dbReference>
<dbReference type="GO" id="GO:0004152">
    <property type="term" value="F:dihydroorotate dehydrogenase activity"/>
    <property type="evidence" value="ECO:0007669"/>
    <property type="project" value="InterPro"/>
</dbReference>
<reference evidence="8" key="1">
    <citation type="submission" date="2020-04" db="EMBL/GenBank/DDBJ databases">
        <authorList>
            <person name="Zhang T."/>
        </authorList>
    </citation>
    <scope>NUCLEOTIDE SEQUENCE</scope>
    <source>
        <strain evidence="8">HKST-UBA01</strain>
    </source>
</reference>
<evidence type="ECO:0000256" key="6">
    <source>
        <dbReference type="ARBA" id="ARBA00023002"/>
    </source>
</evidence>
<dbReference type="Pfam" id="PF01180">
    <property type="entry name" value="DHO_dh"/>
    <property type="match status" value="1"/>
</dbReference>
<evidence type="ECO:0000256" key="5">
    <source>
        <dbReference type="ARBA" id="ARBA00022975"/>
    </source>
</evidence>
<dbReference type="NCBIfam" id="NF005741">
    <property type="entry name" value="PRK07565.1"/>
    <property type="match status" value="1"/>
</dbReference>